<sequence length="159" mass="18206">MPPGVPPGMSDKIAAGIADGTLQNPDRPKEADHHGTTEGEYTDDPIVTAPVTDLNQAAIDDALVLDYGRYSTINFHYEQKQWMGSSEYDLCYDDYTKCYTSLIVPMQVCIMYSTRQLARYNSYCDVYFENCIRRYRYWRVVGYGKCIVGTFGYPWLEDV</sequence>
<gene>
    <name evidence="2" type="ORF">PYW07_010083</name>
</gene>
<name>A0AAD7YGU4_MYTSE</name>
<reference evidence="2" key="1">
    <citation type="submission" date="2023-03" db="EMBL/GenBank/DDBJ databases">
        <title>Chromosome-level genomes of two armyworms, Mythimna separata and Mythimna loreyi, provide insights into the biosynthesis and reception of sex pheromones.</title>
        <authorList>
            <person name="Zhao H."/>
        </authorList>
    </citation>
    <scope>NUCLEOTIDE SEQUENCE</scope>
    <source>
        <strain evidence="2">BeijingLab</strain>
        <tissue evidence="2">Pupa</tissue>
    </source>
</reference>
<protein>
    <submittedName>
        <fullName evidence="2">Uncharacterized protein</fullName>
    </submittedName>
</protein>
<dbReference type="Proteomes" id="UP001231518">
    <property type="component" value="Chromosome 24"/>
</dbReference>
<comment type="caution">
    <text evidence="2">The sequence shown here is derived from an EMBL/GenBank/DDBJ whole genome shotgun (WGS) entry which is preliminary data.</text>
</comment>
<proteinExistence type="predicted"/>
<evidence type="ECO:0000313" key="2">
    <source>
        <dbReference type="EMBL" id="KAJ8715601.1"/>
    </source>
</evidence>
<accession>A0AAD7YGU4</accession>
<organism evidence="2 3">
    <name type="scientific">Mythimna separata</name>
    <name type="common">Oriental armyworm</name>
    <name type="synonym">Pseudaletia separata</name>
    <dbReference type="NCBI Taxonomy" id="271217"/>
    <lineage>
        <taxon>Eukaryota</taxon>
        <taxon>Metazoa</taxon>
        <taxon>Ecdysozoa</taxon>
        <taxon>Arthropoda</taxon>
        <taxon>Hexapoda</taxon>
        <taxon>Insecta</taxon>
        <taxon>Pterygota</taxon>
        <taxon>Neoptera</taxon>
        <taxon>Endopterygota</taxon>
        <taxon>Lepidoptera</taxon>
        <taxon>Glossata</taxon>
        <taxon>Ditrysia</taxon>
        <taxon>Noctuoidea</taxon>
        <taxon>Noctuidae</taxon>
        <taxon>Noctuinae</taxon>
        <taxon>Hadenini</taxon>
        <taxon>Mythimna</taxon>
    </lineage>
</organism>
<keyword evidence="3" id="KW-1185">Reference proteome</keyword>
<dbReference type="EMBL" id="JARGEI010000018">
    <property type="protein sequence ID" value="KAJ8715601.1"/>
    <property type="molecule type" value="Genomic_DNA"/>
</dbReference>
<evidence type="ECO:0000256" key="1">
    <source>
        <dbReference type="SAM" id="MobiDB-lite"/>
    </source>
</evidence>
<feature type="region of interest" description="Disordered" evidence="1">
    <location>
        <begin position="19"/>
        <end position="45"/>
    </location>
</feature>
<feature type="compositionally biased region" description="Basic and acidic residues" evidence="1">
    <location>
        <begin position="26"/>
        <end position="37"/>
    </location>
</feature>
<evidence type="ECO:0000313" key="3">
    <source>
        <dbReference type="Proteomes" id="UP001231518"/>
    </source>
</evidence>
<dbReference type="AlphaFoldDB" id="A0AAD7YGU4"/>